<keyword evidence="2" id="KW-0378">Hydrolase</keyword>
<proteinExistence type="predicted"/>
<dbReference type="InterPro" id="IPR000073">
    <property type="entry name" value="AB_hydrolase_1"/>
</dbReference>
<reference evidence="2" key="1">
    <citation type="submission" date="2024-07" db="EMBL/GenBank/DDBJ databases">
        <authorList>
            <person name="Yu S.T."/>
        </authorList>
    </citation>
    <scope>NUCLEOTIDE SEQUENCE</scope>
    <source>
        <strain evidence="2">R35</strain>
    </source>
</reference>
<name>A0AB39SNR8_9ACTN</name>
<dbReference type="EMBL" id="CP163440">
    <property type="protein sequence ID" value="XDQ68133.1"/>
    <property type="molecule type" value="Genomic_DNA"/>
</dbReference>
<accession>A0AB39SNR8</accession>
<gene>
    <name evidence="2" type="ORF">AB5J50_48880</name>
</gene>
<dbReference type="InterPro" id="IPR029058">
    <property type="entry name" value="AB_hydrolase_fold"/>
</dbReference>
<dbReference type="RefSeq" id="WP_369264964.1">
    <property type="nucleotide sequence ID" value="NZ_CP163440.1"/>
</dbReference>
<dbReference type="PANTHER" id="PTHR43689">
    <property type="entry name" value="HYDROLASE"/>
    <property type="match status" value="1"/>
</dbReference>
<dbReference type="AlphaFoldDB" id="A0AB39SNR8"/>
<dbReference type="PANTHER" id="PTHR43689:SF8">
    <property type="entry name" value="ALPHA_BETA-HYDROLASES SUPERFAMILY PROTEIN"/>
    <property type="match status" value="1"/>
</dbReference>
<dbReference type="Pfam" id="PF12697">
    <property type="entry name" value="Abhydrolase_6"/>
    <property type="match status" value="1"/>
</dbReference>
<feature type="domain" description="AB hydrolase-1" evidence="1">
    <location>
        <begin position="27"/>
        <end position="248"/>
    </location>
</feature>
<evidence type="ECO:0000259" key="1">
    <source>
        <dbReference type="Pfam" id="PF12697"/>
    </source>
</evidence>
<dbReference type="GO" id="GO:0016787">
    <property type="term" value="F:hydrolase activity"/>
    <property type="evidence" value="ECO:0007669"/>
    <property type="project" value="UniProtKB-KW"/>
</dbReference>
<dbReference type="Gene3D" id="3.40.50.1820">
    <property type="entry name" value="alpha/beta hydrolase"/>
    <property type="match status" value="1"/>
</dbReference>
<protein>
    <submittedName>
        <fullName evidence="2">Alpha/beta fold hydrolase</fullName>
    </submittedName>
</protein>
<dbReference type="SUPFAM" id="SSF53474">
    <property type="entry name" value="alpha/beta-Hydrolases"/>
    <property type="match status" value="1"/>
</dbReference>
<organism evidence="2">
    <name type="scientific">Streptomyces sp. R35</name>
    <dbReference type="NCBI Taxonomy" id="3238630"/>
    <lineage>
        <taxon>Bacteria</taxon>
        <taxon>Bacillati</taxon>
        <taxon>Actinomycetota</taxon>
        <taxon>Actinomycetes</taxon>
        <taxon>Kitasatosporales</taxon>
        <taxon>Streptomycetaceae</taxon>
        <taxon>Streptomyces</taxon>
    </lineage>
</organism>
<evidence type="ECO:0000313" key="2">
    <source>
        <dbReference type="EMBL" id="XDQ68133.1"/>
    </source>
</evidence>
<sequence>MFTDHTVAQYPDLSLNLSEAGTGRPALILHGGGGPATVAGLAGHLAKTMHTITPIHPGWEGTPRPAWLTGIDDLALAYLHFLQDLGLRDVLVVGSSLGGWTAAEMAVRDTAGIITGLVLIDAVGVHVEAEPITDFFALDAHGVAEYAWHDSARFYRDPAGIPADQLAIQQGNMATMRVLAGDPSMHDPKLLRRLRRIDLPALLLWGESDRIVTPAYGAAYADAFGNGRLQVIPEAGHLPQIEQPEATFAHIDTYLGHLSANSINSK</sequence>